<evidence type="ECO:0000313" key="2">
    <source>
        <dbReference type="Proteomes" id="UP001419268"/>
    </source>
</evidence>
<protein>
    <submittedName>
        <fullName evidence="1">Uncharacterized protein</fullName>
    </submittedName>
</protein>
<dbReference type="Proteomes" id="UP001419268">
    <property type="component" value="Unassembled WGS sequence"/>
</dbReference>
<reference evidence="1 2" key="1">
    <citation type="submission" date="2024-01" db="EMBL/GenBank/DDBJ databases">
        <title>Genome assemblies of Stephania.</title>
        <authorList>
            <person name="Yang L."/>
        </authorList>
    </citation>
    <scope>NUCLEOTIDE SEQUENCE [LARGE SCALE GENOMIC DNA]</scope>
    <source>
        <strain evidence="1">JXDWG</strain>
        <tissue evidence="1">Leaf</tissue>
    </source>
</reference>
<dbReference type="EMBL" id="JBBNAG010000010">
    <property type="protein sequence ID" value="KAK9101018.1"/>
    <property type="molecule type" value="Genomic_DNA"/>
</dbReference>
<sequence length="94" mass="11156">MNLKINVICEWRCQMRYKEIRCIIKKDSFCWPQLRKDDLYDIIDERYISNDLDGVHSLSICLIIYIPIYPTSSSIIYCPCEASVALLFFFFMGI</sequence>
<dbReference type="AlphaFoldDB" id="A0AAP0F3S1"/>
<gene>
    <name evidence="1" type="ORF">Scep_024448</name>
</gene>
<proteinExistence type="predicted"/>
<organism evidence="1 2">
    <name type="scientific">Stephania cephalantha</name>
    <dbReference type="NCBI Taxonomy" id="152367"/>
    <lineage>
        <taxon>Eukaryota</taxon>
        <taxon>Viridiplantae</taxon>
        <taxon>Streptophyta</taxon>
        <taxon>Embryophyta</taxon>
        <taxon>Tracheophyta</taxon>
        <taxon>Spermatophyta</taxon>
        <taxon>Magnoliopsida</taxon>
        <taxon>Ranunculales</taxon>
        <taxon>Menispermaceae</taxon>
        <taxon>Menispermoideae</taxon>
        <taxon>Cissampelideae</taxon>
        <taxon>Stephania</taxon>
    </lineage>
</organism>
<evidence type="ECO:0000313" key="1">
    <source>
        <dbReference type="EMBL" id="KAK9101018.1"/>
    </source>
</evidence>
<accession>A0AAP0F3S1</accession>
<name>A0AAP0F3S1_9MAGN</name>
<keyword evidence="2" id="KW-1185">Reference proteome</keyword>
<comment type="caution">
    <text evidence="1">The sequence shown here is derived from an EMBL/GenBank/DDBJ whole genome shotgun (WGS) entry which is preliminary data.</text>
</comment>